<dbReference type="Gene3D" id="3.30.70.3550">
    <property type="entry name" value="Leucyl/phenylalanyl-tRNA-protein transferase, N-terminal domain"/>
    <property type="match status" value="1"/>
</dbReference>
<dbReference type="Pfam" id="PF03588">
    <property type="entry name" value="Leu_Phe_trans"/>
    <property type="match status" value="1"/>
</dbReference>
<keyword evidence="17" id="KW-1185">Reference proteome</keyword>
<comment type="catalytic activity">
    <reaction evidence="7 15">
        <text>N-terminal L-lysyl-[protein] + L-leucyl-tRNA(Leu) = N-terminal L-leucyl-L-lysyl-[protein] + tRNA(Leu) + H(+)</text>
        <dbReference type="Rhea" id="RHEA:12340"/>
        <dbReference type="Rhea" id="RHEA-COMP:9613"/>
        <dbReference type="Rhea" id="RHEA-COMP:9622"/>
        <dbReference type="Rhea" id="RHEA-COMP:12670"/>
        <dbReference type="Rhea" id="RHEA-COMP:12671"/>
        <dbReference type="ChEBI" id="CHEBI:15378"/>
        <dbReference type="ChEBI" id="CHEBI:65249"/>
        <dbReference type="ChEBI" id="CHEBI:78442"/>
        <dbReference type="ChEBI" id="CHEBI:78494"/>
        <dbReference type="ChEBI" id="CHEBI:133043"/>
        <dbReference type="EC" id="2.3.2.6"/>
    </reaction>
</comment>
<dbReference type="Gene3D" id="3.40.630.70">
    <property type="entry name" value="Leucyl/phenylalanyl-tRNA-protein transferase, C-terminal domain"/>
    <property type="match status" value="1"/>
</dbReference>
<dbReference type="PANTHER" id="PTHR30098">
    <property type="entry name" value="LEUCYL/PHENYLALANYL-TRNA--PROTEIN TRANSFERASE"/>
    <property type="match status" value="1"/>
</dbReference>
<dbReference type="HAMAP" id="MF_00688">
    <property type="entry name" value="Leu_Phe_trans"/>
    <property type="match status" value="1"/>
</dbReference>
<dbReference type="EMBL" id="FMWD01000005">
    <property type="protein sequence ID" value="SCZ59170.1"/>
    <property type="molecule type" value="Genomic_DNA"/>
</dbReference>
<dbReference type="SUPFAM" id="SSF55729">
    <property type="entry name" value="Acyl-CoA N-acyltransferases (Nat)"/>
    <property type="match status" value="1"/>
</dbReference>
<dbReference type="FunFam" id="3.40.630.70:FF:000001">
    <property type="entry name" value="Leucyl/phenylalanyl-tRNA--protein transferase"/>
    <property type="match status" value="1"/>
</dbReference>
<evidence type="ECO:0000256" key="13">
    <source>
        <dbReference type="ARBA" id="ARBA00077165"/>
    </source>
</evidence>
<dbReference type="GO" id="GO:0005737">
    <property type="term" value="C:cytoplasm"/>
    <property type="evidence" value="ECO:0007669"/>
    <property type="project" value="UniProtKB-SubCell"/>
</dbReference>
<evidence type="ECO:0000256" key="14">
    <source>
        <dbReference type="ARBA" id="ARBA00083640"/>
    </source>
</evidence>
<dbReference type="PANTHER" id="PTHR30098:SF2">
    <property type="entry name" value="LEUCYL_PHENYLALANYL-TRNA--PROTEIN TRANSFERASE"/>
    <property type="match status" value="1"/>
</dbReference>
<dbReference type="InterPro" id="IPR016181">
    <property type="entry name" value="Acyl_CoA_acyltransferase"/>
</dbReference>
<proteinExistence type="inferred from homology"/>
<dbReference type="Proteomes" id="UP000199648">
    <property type="component" value="Unassembled WGS sequence"/>
</dbReference>
<evidence type="ECO:0000256" key="5">
    <source>
        <dbReference type="ARBA" id="ARBA00050607"/>
    </source>
</evidence>
<keyword evidence="2 15" id="KW-0963">Cytoplasm</keyword>
<evidence type="ECO:0000256" key="4">
    <source>
        <dbReference type="ARBA" id="ARBA00023315"/>
    </source>
</evidence>
<sequence length="241" mass="27139">MRETGAPFLLEPGRPGFPDPELALEDPDGLLAIGGDLSPQRLLAGYRMGIFPWYSEEQPILWWTPDPRAVLFPTDLKVSRSLRKALRKRPFEVTLDRAFGAVIEGCAAPRGDGMGTWITPEMDAAYYRLHKMGFAHSVESWEADELVGGLYGIAIGRVFFGESMFTRRTNASKIAFVHLVRQLQAWGFGLIDCQVASEHLASLGAVDIPRREFMRLLDDYCERPGVPSPWHFDTDPMEILW</sequence>
<dbReference type="STRING" id="415747.SAMN03097708_01804"/>
<evidence type="ECO:0000256" key="7">
    <source>
        <dbReference type="ARBA" id="ARBA00051538"/>
    </source>
</evidence>
<comment type="catalytic activity">
    <reaction evidence="5 15">
        <text>L-phenylalanyl-tRNA(Phe) + an N-terminal L-alpha-aminoacyl-[protein] = an N-terminal L-phenylalanyl-L-alpha-aminoacyl-[protein] + tRNA(Phe)</text>
        <dbReference type="Rhea" id="RHEA:43632"/>
        <dbReference type="Rhea" id="RHEA-COMP:9668"/>
        <dbReference type="Rhea" id="RHEA-COMP:9699"/>
        <dbReference type="Rhea" id="RHEA-COMP:10636"/>
        <dbReference type="Rhea" id="RHEA-COMP:10637"/>
        <dbReference type="ChEBI" id="CHEBI:78442"/>
        <dbReference type="ChEBI" id="CHEBI:78531"/>
        <dbReference type="ChEBI" id="CHEBI:78597"/>
        <dbReference type="ChEBI" id="CHEBI:83561"/>
        <dbReference type="EC" id="2.3.2.6"/>
    </reaction>
</comment>
<protein>
    <recommendedName>
        <fullName evidence="11 15">Leucyl/phenylalanyl-tRNA--protein transferase</fullName>
        <ecNumber evidence="10 15">2.3.2.6</ecNumber>
    </recommendedName>
    <alternativeName>
        <fullName evidence="12 15">L/F-transferase</fullName>
    </alternativeName>
    <alternativeName>
        <fullName evidence="13 15">Leucyltransferase</fullName>
    </alternativeName>
    <alternativeName>
        <fullName evidence="14 15">Phenyalanyltransferase</fullName>
    </alternativeName>
</protein>
<keyword evidence="3 15" id="KW-0808">Transferase</keyword>
<dbReference type="NCBIfam" id="TIGR00667">
    <property type="entry name" value="aat"/>
    <property type="match status" value="1"/>
</dbReference>
<comment type="similarity">
    <text evidence="9 15">Belongs to the L/F-transferase family.</text>
</comment>
<evidence type="ECO:0000256" key="12">
    <source>
        <dbReference type="ARBA" id="ARBA00077136"/>
    </source>
</evidence>
<reference evidence="16 17" key="1">
    <citation type="submission" date="2016-10" db="EMBL/GenBank/DDBJ databases">
        <authorList>
            <person name="de Groot N.N."/>
        </authorList>
    </citation>
    <scope>NUCLEOTIDE SEQUENCE [LARGE SCALE GENOMIC DNA]</scope>
    <source>
        <strain evidence="16 17">HLD2</strain>
    </source>
</reference>
<evidence type="ECO:0000256" key="1">
    <source>
        <dbReference type="ARBA" id="ARBA00004496"/>
    </source>
</evidence>
<comment type="function">
    <text evidence="8 15">Functions in the N-end rule pathway of protein degradation where it conjugates Leu, Phe and, less efficiently, Met from aminoacyl-tRNAs to the N-termini of proteins containing an N-terminal arginine or lysine.</text>
</comment>
<dbReference type="InterPro" id="IPR042221">
    <property type="entry name" value="Leu/Phe-tRNA_Trfase_N"/>
</dbReference>
<comment type="subcellular location">
    <subcellularLocation>
        <location evidence="1 15">Cytoplasm</location>
    </subcellularLocation>
</comment>
<keyword evidence="4 15" id="KW-0012">Acyltransferase</keyword>
<gene>
    <name evidence="15" type="primary">aat</name>
    <name evidence="16" type="ORF">SAMN03097708_01804</name>
</gene>
<accession>A0A1G5QCE1</accession>
<dbReference type="RefSeq" id="WP_092995665.1">
    <property type="nucleotide sequence ID" value="NZ_FMWD01000005.1"/>
</dbReference>
<dbReference type="InterPro" id="IPR042203">
    <property type="entry name" value="Leu/Phe-tRNA_Trfase_C"/>
</dbReference>
<evidence type="ECO:0000313" key="17">
    <source>
        <dbReference type="Proteomes" id="UP000199648"/>
    </source>
</evidence>
<dbReference type="InterPro" id="IPR004616">
    <property type="entry name" value="Leu/Phe-tRNA_Trfase"/>
</dbReference>
<dbReference type="AlphaFoldDB" id="A0A1G5QCE1"/>
<evidence type="ECO:0000256" key="2">
    <source>
        <dbReference type="ARBA" id="ARBA00022490"/>
    </source>
</evidence>
<dbReference type="FunFam" id="3.30.70.3550:FF:000001">
    <property type="entry name" value="Leucyl/phenylalanyl-tRNA--protein transferase"/>
    <property type="match status" value="1"/>
</dbReference>
<evidence type="ECO:0000256" key="6">
    <source>
        <dbReference type="ARBA" id="ARBA00050652"/>
    </source>
</evidence>
<name>A0A1G5QCE1_9GAMM</name>
<dbReference type="GO" id="GO:0030163">
    <property type="term" value="P:protein catabolic process"/>
    <property type="evidence" value="ECO:0007669"/>
    <property type="project" value="UniProtKB-UniRule"/>
</dbReference>
<evidence type="ECO:0000313" key="16">
    <source>
        <dbReference type="EMBL" id="SCZ59170.1"/>
    </source>
</evidence>
<comment type="catalytic activity">
    <reaction evidence="6 15">
        <text>N-terminal L-arginyl-[protein] + L-leucyl-tRNA(Leu) = N-terminal L-leucyl-L-arginyl-[protein] + tRNA(Leu) + H(+)</text>
        <dbReference type="Rhea" id="RHEA:50416"/>
        <dbReference type="Rhea" id="RHEA-COMP:9613"/>
        <dbReference type="Rhea" id="RHEA-COMP:9622"/>
        <dbReference type="Rhea" id="RHEA-COMP:12672"/>
        <dbReference type="Rhea" id="RHEA-COMP:12673"/>
        <dbReference type="ChEBI" id="CHEBI:15378"/>
        <dbReference type="ChEBI" id="CHEBI:64719"/>
        <dbReference type="ChEBI" id="CHEBI:78442"/>
        <dbReference type="ChEBI" id="CHEBI:78494"/>
        <dbReference type="ChEBI" id="CHEBI:133044"/>
        <dbReference type="EC" id="2.3.2.6"/>
    </reaction>
</comment>
<dbReference type="GO" id="GO:0008914">
    <property type="term" value="F:leucyl-tRNA--protein transferase activity"/>
    <property type="evidence" value="ECO:0007669"/>
    <property type="project" value="UniProtKB-UniRule"/>
</dbReference>
<evidence type="ECO:0000256" key="3">
    <source>
        <dbReference type="ARBA" id="ARBA00022679"/>
    </source>
</evidence>
<dbReference type="EC" id="2.3.2.6" evidence="10 15"/>
<organism evidence="16 17">
    <name type="scientific">Thiohalomonas denitrificans</name>
    <dbReference type="NCBI Taxonomy" id="415747"/>
    <lineage>
        <taxon>Bacteria</taxon>
        <taxon>Pseudomonadati</taxon>
        <taxon>Pseudomonadota</taxon>
        <taxon>Gammaproteobacteria</taxon>
        <taxon>Thiohalomonadales</taxon>
        <taxon>Thiohalomonadaceae</taxon>
        <taxon>Thiohalomonas</taxon>
    </lineage>
</organism>
<evidence type="ECO:0000256" key="15">
    <source>
        <dbReference type="HAMAP-Rule" id="MF_00688"/>
    </source>
</evidence>
<evidence type="ECO:0000256" key="8">
    <source>
        <dbReference type="ARBA" id="ARBA00054043"/>
    </source>
</evidence>
<evidence type="ECO:0000256" key="9">
    <source>
        <dbReference type="ARBA" id="ARBA00061535"/>
    </source>
</evidence>
<evidence type="ECO:0000256" key="11">
    <source>
        <dbReference type="ARBA" id="ARBA00074372"/>
    </source>
</evidence>
<dbReference type="OrthoDB" id="9790282at2"/>
<evidence type="ECO:0000256" key="10">
    <source>
        <dbReference type="ARBA" id="ARBA00066767"/>
    </source>
</evidence>